<feature type="domain" description="N-acetyltransferase" evidence="3">
    <location>
        <begin position="5"/>
        <end position="153"/>
    </location>
</feature>
<organism evidence="4 5">
    <name type="scientific">Aspergillus leporis</name>
    <dbReference type="NCBI Taxonomy" id="41062"/>
    <lineage>
        <taxon>Eukaryota</taxon>
        <taxon>Fungi</taxon>
        <taxon>Dikarya</taxon>
        <taxon>Ascomycota</taxon>
        <taxon>Pezizomycotina</taxon>
        <taxon>Eurotiomycetes</taxon>
        <taxon>Eurotiomycetidae</taxon>
        <taxon>Eurotiales</taxon>
        <taxon>Aspergillaceae</taxon>
        <taxon>Aspergillus</taxon>
        <taxon>Aspergillus subgen. Circumdati</taxon>
    </lineage>
</organism>
<evidence type="ECO:0000256" key="2">
    <source>
        <dbReference type="ARBA" id="ARBA00023315"/>
    </source>
</evidence>
<keyword evidence="2 4" id="KW-0012">Acyltransferase</keyword>
<protein>
    <submittedName>
        <fullName evidence="4">Acyl-CoA N-acyltransferase</fullName>
    </submittedName>
</protein>
<gene>
    <name evidence="4" type="ORF">BDV29DRAFT_153975</name>
</gene>
<dbReference type="PANTHER" id="PTHR43877:SF2">
    <property type="entry name" value="AMINOALKYLPHOSPHONATE N-ACETYLTRANSFERASE-RELATED"/>
    <property type="match status" value="1"/>
</dbReference>
<name>A0A5N5XAV3_9EURO</name>
<dbReference type="EMBL" id="ML732171">
    <property type="protein sequence ID" value="KAB8077255.1"/>
    <property type="molecule type" value="Genomic_DNA"/>
</dbReference>
<dbReference type="CDD" id="cd04301">
    <property type="entry name" value="NAT_SF"/>
    <property type="match status" value="1"/>
</dbReference>
<accession>A0A5N5XAV3</accession>
<evidence type="ECO:0000313" key="5">
    <source>
        <dbReference type="Proteomes" id="UP000326565"/>
    </source>
</evidence>
<reference evidence="4 5" key="1">
    <citation type="submission" date="2019-04" db="EMBL/GenBank/DDBJ databases">
        <title>Friends and foes A comparative genomics study of 23 Aspergillus species from section Flavi.</title>
        <authorList>
            <consortium name="DOE Joint Genome Institute"/>
            <person name="Kjaerbolling I."/>
            <person name="Vesth T."/>
            <person name="Frisvad J.C."/>
            <person name="Nybo J.L."/>
            <person name="Theobald S."/>
            <person name="Kildgaard S."/>
            <person name="Isbrandt T."/>
            <person name="Kuo A."/>
            <person name="Sato A."/>
            <person name="Lyhne E.K."/>
            <person name="Kogle M.E."/>
            <person name="Wiebenga A."/>
            <person name="Kun R.S."/>
            <person name="Lubbers R.J."/>
            <person name="Makela M.R."/>
            <person name="Barry K."/>
            <person name="Chovatia M."/>
            <person name="Clum A."/>
            <person name="Daum C."/>
            <person name="Haridas S."/>
            <person name="He G."/>
            <person name="LaButti K."/>
            <person name="Lipzen A."/>
            <person name="Mondo S."/>
            <person name="Riley R."/>
            <person name="Salamov A."/>
            <person name="Simmons B.A."/>
            <person name="Magnuson J.K."/>
            <person name="Henrissat B."/>
            <person name="Mortensen U.H."/>
            <person name="Larsen T.O."/>
            <person name="Devries R.P."/>
            <person name="Grigoriev I.V."/>
            <person name="Machida M."/>
            <person name="Baker S.E."/>
            <person name="Andersen M.R."/>
        </authorList>
    </citation>
    <scope>NUCLEOTIDE SEQUENCE [LARGE SCALE GENOMIC DNA]</scope>
    <source>
        <strain evidence="4 5">CBS 151.66</strain>
    </source>
</reference>
<evidence type="ECO:0000313" key="4">
    <source>
        <dbReference type="EMBL" id="KAB8077255.1"/>
    </source>
</evidence>
<dbReference type="InterPro" id="IPR000182">
    <property type="entry name" value="GNAT_dom"/>
</dbReference>
<dbReference type="SUPFAM" id="SSF55729">
    <property type="entry name" value="Acyl-CoA N-acyltransferases (Nat)"/>
    <property type="match status" value="1"/>
</dbReference>
<dbReference type="PANTHER" id="PTHR43877">
    <property type="entry name" value="AMINOALKYLPHOSPHONATE N-ACETYLTRANSFERASE-RELATED-RELATED"/>
    <property type="match status" value="1"/>
</dbReference>
<evidence type="ECO:0000259" key="3">
    <source>
        <dbReference type="PROSITE" id="PS51186"/>
    </source>
</evidence>
<dbReference type="InterPro" id="IPR050832">
    <property type="entry name" value="Bact_Acetyltransf"/>
</dbReference>
<proteinExistence type="predicted"/>
<dbReference type="AlphaFoldDB" id="A0A5N5XAV3"/>
<sequence>MSLDLKPRLATSSDKLTIETLVNEAYTPYIERIGRKPGPMLDDYGALIDAGRVHVVENDGVVSGILVLIPEEEGTMLLDNVAVAPAAQGVGLGKWLMGFAEGKARESGFERIRLYTNEKMVENLGIYERLGYVETHRGVENGLSRVYMVKVLG</sequence>
<dbReference type="InterPro" id="IPR016181">
    <property type="entry name" value="Acyl_CoA_acyltransferase"/>
</dbReference>
<evidence type="ECO:0000256" key="1">
    <source>
        <dbReference type="ARBA" id="ARBA00022679"/>
    </source>
</evidence>
<dbReference type="Pfam" id="PF00583">
    <property type="entry name" value="Acetyltransf_1"/>
    <property type="match status" value="1"/>
</dbReference>
<dbReference type="GO" id="GO:0016747">
    <property type="term" value="F:acyltransferase activity, transferring groups other than amino-acyl groups"/>
    <property type="evidence" value="ECO:0007669"/>
    <property type="project" value="InterPro"/>
</dbReference>
<keyword evidence="5" id="KW-1185">Reference proteome</keyword>
<dbReference type="PROSITE" id="PS51186">
    <property type="entry name" value="GNAT"/>
    <property type="match status" value="1"/>
</dbReference>
<dbReference type="Gene3D" id="3.40.630.30">
    <property type="match status" value="1"/>
</dbReference>
<keyword evidence="1 4" id="KW-0808">Transferase</keyword>
<dbReference type="Proteomes" id="UP000326565">
    <property type="component" value="Unassembled WGS sequence"/>
</dbReference>
<dbReference type="OrthoDB" id="329272at2759"/>